<evidence type="ECO:0000313" key="2">
    <source>
        <dbReference type="EMBL" id="RSK33234.1"/>
    </source>
</evidence>
<feature type="transmembrane region" description="Helical" evidence="1">
    <location>
        <begin position="315"/>
        <end position="335"/>
    </location>
</feature>
<dbReference type="RefSeq" id="WP_125429802.1">
    <property type="nucleotide sequence ID" value="NZ_RWIS01000006.1"/>
</dbReference>
<proteinExistence type="predicted"/>
<protein>
    <recommendedName>
        <fullName evidence="4">Glycosyltransferase RgtA/B/C/D-like domain-containing protein</fullName>
    </recommendedName>
</protein>
<evidence type="ECO:0008006" key="4">
    <source>
        <dbReference type="Google" id="ProtNLM"/>
    </source>
</evidence>
<feature type="transmembrane region" description="Helical" evidence="1">
    <location>
        <begin position="18"/>
        <end position="37"/>
    </location>
</feature>
<dbReference type="OrthoDB" id="2349131at2"/>
<dbReference type="AlphaFoldDB" id="A0A3R9NP14"/>
<feature type="transmembrane region" description="Helical" evidence="1">
    <location>
        <begin position="355"/>
        <end position="374"/>
    </location>
</feature>
<dbReference type="Proteomes" id="UP000280066">
    <property type="component" value="Unassembled WGS sequence"/>
</dbReference>
<keyword evidence="1" id="KW-0472">Membrane</keyword>
<feature type="transmembrane region" description="Helical" evidence="1">
    <location>
        <begin position="217"/>
        <end position="235"/>
    </location>
</feature>
<gene>
    <name evidence="2" type="ORF">EI290_11020</name>
</gene>
<keyword evidence="1" id="KW-0812">Transmembrane</keyword>
<keyword evidence="3" id="KW-1185">Reference proteome</keyword>
<reference evidence="2 3" key="1">
    <citation type="submission" date="2018-12" db="EMBL/GenBank/DDBJ databases">
        <authorList>
            <person name="Feng G."/>
            <person name="Zhu H."/>
        </authorList>
    </citation>
    <scope>NUCLEOTIDE SEQUENCE [LARGE SCALE GENOMIC DNA]</scope>
    <source>
        <strain evidence="2 3">9PBR-2</strain>
    </source>
</reference>
<accession>A0A3R9NP14</accession>
<keyword evidence="1" id="KW-1133">Transmembrane helix</keyword>
<feature type="transmembrane region" description="Helical" evidence="1">
    <location>
        <begin position="381"/>
        <end position="398"/>
    </location>
</feature>
<sequence length="577" mass="63148">MPASEAVRLLRPLLARPLVWAVLALVLLSVVYVAPAGRTYILLDDNLDTELAVPYVLVQEGKTLDYRPHTVVPHLLNGLPRNALRPGLQPLVGLMALLPPLPAYLGHELLVRLAGLLGMYVLLRRVGLRGPGQAGICAAVALGWAVLPTYTAYGVSVLGQPWVVWALLQLRAGRQVAAGYAVLIGFAVWSSLVLAGFFVLVAAGLALLIDAWQTQRVAWRAGLGLLVLALSYVVVEYPLMQSVLLNRQFVPHRLEFNYARLAPPGVGAGLVSAVRYFLVGQYHASAFVHVAPLLAAGAAVVWGPEGAVRRQLRRWLISALLVLAAVALFCGFYPLLIGAVQRLVPVLGAFNLTRIHFLTPLAWFGVLVLGLHYLPAGRARWALVLLQLLVGLGMNPEWTLNLRRQLGKLPATEPTYAAFVAPGLLRQIQADIRRQTGQSPAQYRVACLGLPPAVASLNNFYTLDAYLNNYPLAYKHKFRPLIAGELAKSPELGTYFDAWGNRCYLFSAELGKNFRVGALPARTVQHWAFDAAAFRRMGGRYVLSAARLARPEQSGLQLFGQYASPRAYWHLWVYAVK</sequence>
<dbReference type="EMBL" id="RWIS01000006">
    <property type="protein sequence ID" value="RSK33234.1"/>
    <property type="molecule type" value="Genomic_DNA"/>
</dbReference>
<feature type="transmembrane region" description="Helical" evidence="1">
    <location>
        <begin position="178"/>
        <end position="205"/>
    </location>
</feature>
<evidence type="ECO:0000313" key="3">
    <source>
        <dbReference type="Proteomes" id="UP000280066"/>
    </source>
</evidence>
<name>A0A3R9NP14_9BACT</name>
<comment type="caution">
    <text evidence="2">The sequence shown here is derived from an EMBL/GenBank/DDBJ whole genome shotgun (WGS) entry which is preliminary data.</text>
</comment>
<feature type="transmembrane region" description="Helical" evidence="1">
    <location>
        <begin position="135"/>
        <end position="158"/>
    </location>
</feature>
<dbReference type="Pfam" id="PF19510">
    <property type="entry name" value="DUF6044"/>
    <property type="match status" value="1"/>
</dbReference>
<feature type="transmembrane region" description="Helical" evidence="1">
    <location>
        <begin position="104"/>
        <end position="123"/>
    </location>
</feature>
<organism evidence="2 3">
    <name type="scientific">Hymenobacter metallilatus</name>
    <dbReference type="NCBI Taxonomy" id="2493666"/>
    <lineage>
        <taxon>Bacteria</taxon>
        <taxon>Pseudomonadati</taxon>
        <taxon>Bacteroidota</taxon>
        <taxon>Cytophagia</taxon>
        <taxon>Cytophagales</taxon>
        <taxon>Hymenobacteraceae</taxon>
        <taxon>Hymenobacter</taxon>
    </lineage>
</organism>
<evidence type="ECO:0000256" key="1">
    <source>
        <dbReference type="SAM" id="Phobius"/>
    </source>
</evidence>
<dbReference type="InterPro" id="IPR046107">
    <property type="entry name" value="DUF6044"/>
</dbReference>
<feature type="transmembrane region" description="Helical" evidence="1">
    <location>
        <begin position="282"/>
        <end position="303"/>
    </location>
</feature>